<dbReference type="KEGG" id="dfe:Dfer_5782"/>
<name>C6VY69_DYAFD</name>
<evidence type="ECO:0000313" key="3">
    <source>
        <dbReference type="Proteomes" id="UP000002011"/>
    </source>
</evidence>
<evidence type="ECO:0000313" key="2">
    <source>
        <dbReference type="EMBL" id="ACT96970.1"/>
    </source>
</evidence>
<dbReference type="AlphaFoldDB" id="C6VY69"/>
<organism evidence="2 3">
    <name type="scientific">Dyadobacter fermentans (strain ATCC 700827 / DSM 18053 / CIP 107007 / KCTC 52180 / NS114)</name>
    <dbReference type="NCBI Taxonomy" id="471854"/>
    <lineage>
        <taxon>Bacteria</taxon>
        <taxon>Pseudomonadati</taxon>
        <taxon>Bacteroidota</taxon>
        <taxon>Cytophagia</taxon>
        <taxon>Cytophagales</taxon>
        <taxon>Spirosomataceae</taxon>
        <taxon>Dyadobacter</taxon>
    </lineage>
</organism>
<feature type="domain" description="DUF5618" evidence="1">
    <location>
        <begin position="4"/>
        <end position="121"/>
    </location>
</feature>
<dbReference type="eggNOG" id="ENOG502ZTH1">
    <property type="taxonomic scope" value="Bacteria"/>
</dbReference>
<proteinExistence type="predicted"/>
<accession>C6VY69</accession>
<dbReference type="Pfam" id="PF18498">
    <property type="entry name" value="DUF5618"/>
    <property type="match status" value="1"/>
</dbReference>
<dbReference type="HOGENOM" id="CLU_161890_0_0_10"/>
<reference evidence="2 3" key="1">
    <citation type="journal article" date="2009" name="Stand. Genomic Sci.">
        <title>Complete genome sequence of Dyadobacter fermentans type strain (NS114).</title>
        <authorList>
            <person name="Lang E."/>
            <person name="Lapidus A."/>
            <person name="Chertkov O."/>
            <person name="Brettin T."/>
            <person name="Detter J.C."/>
            <person name="Han C."/>
            <person name="Copeland A."/>
            <person name="Glavina Del Rio T."/>
            <person name="Nolan M."/>
            <person name="Chen F."/>
            <person name="Lucas S."/>
            <person name="Tice H."/>
            <person name="Cheng J.F."/>
            <person name="Land M."/>
            <person name="Hauser L."/>
            <person name="Chang Y.J."/>
            <person name="Jeffries C.D."/>
            <person name="Kopitz M."/>
            <person name="Bruce D."/>
            <person name="Goodwin L."/>
            <person name="Pitluck S."/>
            <person name="Ovchinnikova G."/>
            <person name="Pati A."/>
            <person name="Ivanova N."/>
            <person name="Mavrommatis K."/>
            <person name="Chen A."/>
            <person name="Palaniappan K."/>
            <person name="Chain P."/>
            <person name="Bristow J."/>
            <person name="Eisen J.A."/>
            <person name="Markowitz V."/>
            <person name="Hugenholtz P."/>
            <person name="Goker M."/>
            <person name="Rohde M."/>
            <person name="Kyrpides N.C."/>
            <person name="Klenk H.P."/>
        </authorList>
    </citation>
    <scope>NUCLEOTIDE SEQUENCE [LARGE SCALE GENOMIC DNA]</scope>
    <source>
        <strain evidence="3">ATCC 700827 / DSM 18053 / CIP 107007 / KCTC 52180 / NS114</strain>
    </source>
</reference>
<dbReference type="InterPro" id="IPR040988">
    <property type="entry name" value="DUF5618"/>
</dbReference>
<gene>
    <name evidence="2" type="ordered locus">Dfer_5782</name>
</gene>
<keyword evidence="3" id="KW-1185">Reference proteome</keyword>
<sequence length="126" mass="13991">MKDNLKEARRYLNNAKEMLSQKAKKEGKFYQDKKYIRLAGHAAYSGVLIALDNVLGNKDSGRKSVDWYKSELAKLDKKALTAFNGAYETLHLAMSYDGNIVANVSKSGIELADSIITWAETRTAAA</sequence>
<dbReference type="RefSeq" id="WP_015815210.1">
    <property type="nucleotide sequence ID" value="NC_013037.1"/>
</dbReference>
<dbReference type="Proteomes" id="UP000002011">
    <property type="component" value="Chromosome"/>
</dbReference>
<dbReference type="Gene3D" id="1.20.120.330">
    <property type="entry name" value="Nucleotidyltransferases domain 2"/>
    <property type="match status" value="1"/>
</dbReference>
<dbReference type="EMBL" id="CP001619">
    <property type="protein sequence ID" value="ACT96970.1"/>
    <property type="molecule type" value="Genomic_DNA"/>
</dbReference>
<dbReference type="STRING" id="471854.Dfer_5782"/>
<evidence type="ECO:0000259" key="1">
    <source>
        <dbReference type="Pfam" id="PF18498"/>
    </source>
</evidence>
<protein>
    <recommendedName>
        <fullName evidence="1">DUF5618 domain-containing protein</fullName>
    </recommendedName>
</protein>
<dbReference type="OrthoDB" id="957519at2"/>